<keyword evidence="1" id="KW-0812">Transmembrane</keyword>
<evidence type="ECO:0000313" key="3">
    <source>
        <dbReference type="Proteomes" id="UP000193006"/>
    </source>
</evidence>
<feature type="transmembrane region" description="Helical" evidence="1">
    <location>
        <begin position="53"/>
        <end position="72"/>
    </location>
</feature>
<keyword evidence="1" id="KW-1133">Transmembrane helix</keyword>
<protein>
    <recommendedName>
        <fullName evidence="4">YxlC-like protein</fullName>
    </recommendedName>
</protein>
<keyword evidence="3" id="KW-1185">Reference proteome</keyword>
<dbReference type="STRING" id="199441.BkAM31D_22245"/>
<gene>
    <name evidence="2" type="ORF">BkAM31D_22245</name>
</gene>
<evidence type="ECO:0000256" key="1">
    <source>
        <dbReference type="SAM" id="Phobius"/>
    </source>
</evidence>
<evidence type="ECO:0008006" key="4">
    <source>
        <dbReference type="Google" id="ProtNLM"/>
    </source>
</evidence>
<dbReference type="RefSeq" id="WP_066157217.1">
    <property type="nucleotide sequence ID" value="NZ_CP020814.1"/>
</dbReference>
<dbReference type="Proteomes" id="UP000193006">
    <property type="component" value="Chromosome"/>
</dbReference>
<reference evidence="2 3" key="1">
    <citation type="submission" date="2017-04" db="EMBL/GenBank/DDBJ databases">
        <title>Bacillus krulwichiae AM31D Genome sequencing and assembly.</title>
        <authorList>
            <person name="Krulwich T.A."/>
            <person name="Anastor L."/>
            <person name="Ehrlich R."/>
            <person name="Ehrlich G.D."/>
            <person name="Janto B."/>
        </authorList>
    </citation>
    <scope>NUCLEOTIDE SEQUENCE [LARGE SCALE GENOMIC DNA]</scope>
    <source>
        <strain evidence="2 3">AM31D</strain>
    </source>
</reference>
<name>A0A1X9MFX9_9BACI</name>
<sequence length="108" mass="12810">MKQNEEQVHMKKLQQDWKQLDELAENPSVSTIEMKQQLEVYQEKQKQRFYKELIIFFLTAVCMLSFFVISFVQAPLLFIIVEICAIIIGPIVFYVLVKRKKKEGKVLL</sequence>
<dbReference type="KEGG" id="bkw:BkAM31D_22245"/>
<dbReference type="InterPro" id="IPR035238">
    <property type="entry name" value="DUF5345"/>
</dbReference>
<dbReference type="Pfam" id="PF17280">
    <property type="entry name" value="DUF5345"/>
    <property type="match status" value="1"/>
</dbReference>
<feature type="transmembrane region" description="Helical" evidence="1">
    <location>
        <begin position="78"/>
        <end position="97"/>
    </location>
</feature>
<proteinExistence type="predicted"/>
<evidence type="ECO:0000313" key="2">
    <source>
        <dbReference type="EMBL" id="ARK32357.1"/>
    </source>
</evidence>
<organism evidence="2 3">
    <name type="scientific">Halalkalibacter krulwichiae</name>
    <dbReference type="NCBI Taxonomy" id="199441"/>
    <lineage>
        <taxon>Bacteria</taxon>
        <taxon>Bacillati</taxon>
        <taxon>Bacillota</taxon>
        <taxon>Bacilli</taxon>
        <taxon>Bacillales</taxon>
        <taxon>Bacillaceae</taxon>
        <taxon>Halalkalibacter</taxon>
    </lineage>
</organism>
<dbReference type="AlphaFoldDB" id="A0A1X9MFX9"/>
<keyword evidence="1" id="KW-0472">Membrane</keyword>
<dbReference type="EMBL" id="CP020814">
    <property type="protein sequence ID" value="ARK32357.1"/>
    <property type="molecule type" value="Genomic_DNA"/>
</dbReference>
<accession>A0A1X9MFX9</accession>